<dbReference type="EMBL" id="NHYD01002640">
    <property type="protein sequence ID" value="PPQ85760.1"/>
    <property type="molecule type" value="Genomic_DNA"/>
</dbReference>
<keyword evidence="2 6" id="KW-0812">Transmembrane</keyword>
<dbReference type="Pfam" id="PF12537">
    <property type="entry name" value="GPHR_N"/>
    <property type="match status" value="1"/>
</dbReference>
<evidence type="ECO:0000256" key="6">
    <source>
        <dbReference type="SAM" id="Phobius"/>
    </source>
</evidence>
<feature type="transmembrane region" description="Helical" evidence="6">
    <location>
        <begin position="191"/>
        <end position="212"/>
    </location>
</feature>
<reference evidence="9 10" key="1">
    <citation type="journal article" date="2018" name="Evol. Lett.">
        <title>Horizontal gene cluster transfer increased hallucinogenic mushroom diversity.</title>
        <authorList>
            <person name="Reynolds H.T."/>
            <person name="Vijayakumar V."/>
            <person name="Gluck-Thaler E."/>
            <person name="Korotkin H.B."/>
            <person name="Matheny P.B."/>
            <person name="Slot J.C."/>
        </authorList>
    </citation>
    <scope>NUCLEOTIDE SEQUENCE [LARGE SCALE GENOMIC DNA]</scope>
    <source>
        <strain evidence="9 10">2631</strain>
    </source>
</reference>
<dbReference type="AlphaFoldDB" id="A0A409X4V8"/>
<name>A0A409X4V8_PSICY</name>
<feature type="transmembrane region" description="Helical" evidence="6">
    <location>
        <begin position="103"/>
        <end position="127"/>
    </location>
</feature>
<dbReference type="InterPro" id="IPR015672">
    <property type="entry name" value="GPHR/GTG"/>
</dbReference>
<evidence type="ECO:0000313" key="10">
    <source>
        <dbReference type="Proteomes" id="UP000283269"/>
    </source>
</evidence>
<keyword evidence="10" id="KW-1185">Reference proteome</keyword>
<evidence type="ECO:0000313" key="9">
    <source>
        <dbReference type="EMBL" id="PPQ85760.1"/>
    </source>
</evidence>
<evidence type="ECO:0000259" key="7">
    <source>
        <dbReference type="Pfam" id="PF12430"/>
    </source>
</evidence>
<dbReference type="PANTHER" id="PTHR15948:SF0">
    <property type="entry name" value="GOLGI PH REGULATOR A-RELATED"/>
    <property type="match status" value="1"/>
</dbReference>
<evidence type="ECO:0000256" key="4">
    <source>
        <dbReference type="ARBA" id="ARBA00023136"/>
    </source>
</evidence>
<evidence type="ECO:0000256" key="2">
    <source>
        <dbReference type="ARBA" id="ARBA00022692"/>
    </source>
</evidence>
<feature type="transmembrane region" description="Helical" evidence="6">
    <location>
        <begin position="139"/>
        <end position="160"/>
    </location>
</feature>
<dbReference type="GO" id="GO:0016020">
    <property type="term" value="C:membrane"/>
    <property type="evidence" value="ECO:0007669"/>
    <property type="project" value="UniProtKB-SubCell"/>
</dbReference>
<evidence type="ECO:0000256" key="5">
    <source>
        <dbReference type="SAM" id="MobiDB-lite"/>
    </source>
</evidence>
<proteinExistence type="predicted"/>
<dbReference type="InterPro" id="IPR022535">
    <property type="entry name" value="Golgi_pH-regulator_cons_dom"/>
</dbReference>
<keyword evidence="4 6" id="KW-0472">Membrane</keyword>
<gene>
    <name evidence="9" type="ORF">CVT25_003078</name>
</gene>
<feature type="domain" description="Abscisic acid G-protein coupled receptor-like" evidence="7">
    <location>
        <begin position="348"/>
        <end position="543"/>
    </location>
</feature>
<feature type="transmembrane region" description="Helical" evidence="6">
    <location>
        <begin position="425"/>
        <end position="442"/>
    </location>
</feature>
<comment type="subcellular location">
    <subcellularLocation>
        <location evidence="1">Membrane</location>
        <topology evidence="1">Multi-pass membrane protein</topology>
    </subcellularLocation>
</comment>
<feature type="region of interest" description="Disordered" evidence="5">
    <location>
        <begin position="483"/>
        <end position="505"/>
    </location>
</feature>
<feature type="domain" description="Golgi pH regulator conserved" evidence="8">
    <location>
        <begin position="223"/>
        <end position="290"/>
    </location>
</feature>
<dbReference type="InterPro" id="IPR025969">
    <property type="entry name" value="ABA_GPCR_dom"/>
</dbReference>
<dbReference type="PANTHER" id="PTHR15948">
    <property type="entry name" value="G-PROTEIN COUPLED RECEPTOR 89-RELATED"/>
    <property type="match status" value="1"/>
</dbReference>
<feature type="transmembrane region" description="Helical" evidence="6">
    <location>
        <begin position="363"/>
        <end position="384"/>
    </location>
</feature>
<comment type="caution">
    <text evidence="9">The sequence shown here is derived from an EMBL/GenBank/DDBJ whole genome shotgun (WGS) entry which is preliminary data.</text>
</comment>
<evidence type="ECO:0000256" key="1">
    <source>
        <dbReference type="ARBA" id="ARBA00004141"/>
    </source>
</evidence>
<dbReference type="Pfam" id="PF12430">
    <property type="entry name" value="ABA_GPCR"/>
    <property type="match status" value="1"/>
</dbReference>
<organism evidence="9 10">
    <name type="scientific">Psilocybe cyanescens</name>
    <dbReference type="NCBI Taxonomy" id="93625"/>
    <lineage>
        <taxon>Eukaryota</taxon>
        <taxon>Fungi</taxon>
        <taxon>Dikarya</taxon>
        <taxon>Basidiomycota</taxon>
        <taxon>Agaricomycotina</taxon>
        <taxon>Agaricomycetes</taxon>
        <taxon>Agaricomycetidae</taxon>
        <taxon>Agaricales</taxon>
        <taxon>Agaricineae</taxon>
        <taxon>Strophariaceae</taxon>
        <taxon>Psilocybe</taxon>
    </lineage>
</organism>
<keyword evidence="3 6" id="KW-1133">Transmembrane helix</keyword>
<feature type="transmembrane region" description="Helical" evidence="6">
    <location>
        <begin position="519"/>
        <end position="542"/>
    </location>
</feature>
<evidence type="ECO:0000259" key="8">
    <source>
        <dbReference type="Pfam" id="PF12537"/>
    </source>
</evidence>
<feature type="transmembrane region" description="Helical" evidence="6">
    <location>
        <begin position="232"/>
        <end position="255"/>
    </location>
</feature>
<sequence>MSTTTGVETAVLTLARFSLFYACRKYLLRTLYSDLKSLSVTATPGTPNPSSPTNVLFNASSNGGDPDDVELDVLPPPTTYTPKSAKFSLEDTTYLHTAVSRIIFSWCFAESCMMFCLLMLQGAGIFSAGTRLLNWKISLFILMSAILVIIPLSISLLLSIGTKGNVVLQHTRKLYHAQLHSTDGWALRSVIGARAILSLIPVALYLLALSYIPLPSSLEPADTLTTSLSRLIVLGTIVLGLLSGFGAISSSWQFLPFGSRSQSVPSDRDVDTAQYALTSIRNDLRDRRAEAARRQGSTQTDSSWFSRVGASFRGSDSLAQEIHGLEALEYQMSRNLEALRERYTSAKYAGTFRGRIFNVVGRIFMVYCVIRVISSIYNVIFLPARRASSSTTYPDLITDLLAYILAHISSLQINTEDLASFSRQISLFLVGIIILSSIRLVLRGATRALHVTSRNLAASLMLLVLAQIMGMYMLSTLVQMRSSFPPPPSPPSDGSGSGGGGADGTTPENLFSTIPQYELFGALFDWSFLVAAGVSVFVRWGAERVNGPHEMD</sequence>
<dbReference type="OrthoDB" id="264392at2759"/>
<dbReference type="Proteomes" id="UP000283269">
    <property type="component" value="Unassembled WGS sequence"/>
</dbReference>
<dbReference type="InParanoid" id="A0A409X4V8"/>
<evidence type="ECO:0008006" key="11">
    <source>
        <dbReference type="Google" id="ProtNLM"/>
    </source>
</evidence>
<evidence type="ECO:0000256" key="3">
    <source>
        <dbReference type="ARBA" id="ARBA00022989"/>
    </source>
</evidence>
<feature type="transmembrane region" description="Helical" evidence="6">
    <location>
        <begin position="454"/>
        <end position="474"/>
    </location>
</feature>
<protein>
    <recommendedName>
        <fullName evidence="11">Abscisic acid G-protein coupled receptor-like domain-containing protein</fullName>
    </recommendedName>
</protein>
<accession>A0A409X4V8</accession>